<evidence type="ECO:0000256" key="6">
    <source>
        <dbReference type="ARBA" id="ARBA00022989"/>
    </source>
</evidence>
<keyword evidence="13" id="KW-1185">Reference proteome</keyword>
<dbReference type="RefSeq" id="WP_163459101.1">
    <property type="nucleotide sequence ID" value="NZ_JAAGOH010000026.1"/>
</dbReference>
<dbReference type="AlphaFoldDB" id="A0A7C9PK62"/>
<keyword evidence="2 9" id="KW-0813">Transport</keyword>
<evidence type="ECO:0000256" key="2">
    <source>
        <dbReference type="ARBA" id="ARBA00022448"/>
    </source>
</evidence>
<proteinExistence type="inferred from homology"/>
<organism evidence="11 13">
    <name type="scientific">Ideonella livida</name>
    <dbReference type="NCBI Taxonomy" id="2707176"/>
    <lineage>
        <taxon>Bacteria</taxon>
        <taxon>Pseudomonadati</taxon>
        <taxon>Pseudomonadota</taxon>
        <taxon>Betaproteobacteria</taxon>
        <taxon>Burkholderiales</taxon>
        <taxon>Sphaerotilaceae</taxon>
        <taxon>Ideonella</taxon>
    </lineage>
</organism>
<accession>A0A7C9PK62</accession>
<evidence type="ECO:0000256" key="7">
    <source>
        <dbReference type="ARBA" id="ARBA00023136"/>
    </source>
</evidence>
<keyword evidence="7 9" id="KW-0472">Membrane</keyword>
<dbReference type="Proteomes" id="UP000484255">
    <property type="component" value="Unassembled WGS sequence"/>
</dbReference>
<evidence type="ECO:0000313" key="11">
    <source>
        <dbReference type="EMBL" id="NDY93052.1"/>
    </source>
</evidence>
<dbReference type="Pfam" id="PF04290">
    <property type="entry name" value="DctQ"/>
    <property type="match status" value="1"/>
</dbReference>
<dbReference type="PANTHER" id="PTHR35011:SF2">
    <property type="entry name" value="2,3-DIKETO-L-GULONATE TRAP TRANSPORTER SMALL PERMEASE PROTEIN YIAM"/>
    <property type="match status" value="1"/>
</dbReference>
<dbReference type="GO" id="GO:0015740">
    <property type="term" value="P:C4-dicarboxylate transport"/>
    <property type="evidence" value="ECO:0007669"/>
    <property type="project" value="TreeGrafter"/>
</dbReference>
<evidence type="ECO:0000256" key="9">
    <source>
        <dbReference type="RuleBase" id="RU369079"/>
    </source>
</evidence>
<evidence type="ECO:0000256" key="3">
    <source>
        <dbReference type="ARBA" id="ARBA00022475"/>
    </source>
</evidence>
<evidence type="ECO:0000256" key="4">
    <source>
        <dbReference type="ARBA" id="ARBA00022519"/>
    </source>
</evidence>
<dbReference type="PANTHER" id="PTHR35011">
    <property type="entry name" value="2,3-DIKETO-L-GULONATE TRAP TRANSPORTER SMALL PERMEASE PROTEIN YIAM"/>
    <property type="match status" value="1"/>
</dbReference>
<feature type="transmembrane region" description="Helical" evidence="9">
    <location>
        <begin position="12"/>
        <end position="37"/>
    </location>
</feature>
<comment type="subcellular location">
    <subcellularLocation>
        <location evidence="1 9">Cell inner membrane</location>
        <topology evidence="1 9">Multi-pass membrane protein</topology>
    </subcellularLocation>
</comment>
<evidence type="ECO:0000256" key="8">
    <source>
        <dbReference type="ARBA" id="ARBA00038436"/>
    </source>
</evidence>
<dbReference type="GO" id="GO:0022857">
    <property type="term" value="F:transmembrane transporter activity"/>
    <property type="evidence" value="ECO:0007669"/>
    <property type="project" value="UniProtKB-UniRule"/>
</dbReference>
<comment type="caution">
    <text evidence="11">The sequence shown here is derived from an EMBL/GenBank/DDBJ whole genome shotgun (WGS) entry which is preliminary data.</text>
</comment>
<evidence type="ECO:0000259" key="10">
    <source>
        <dbReference type="Pfam" id="PF04290"/>
    </source>
</evidence>
<sequence length="60" mass="6809">MDKLLKRYCQALEWALVGLLAVMVVLVFGNVVLRYAFNSGITVSEELSRWAFVWLTFLGA</sequence>
<keyword evidence="4 9" id="KW-0997">Cell inner membrane</keyword>
<evidence type="ECO:0000256" key="5">
    <source>
        <dbReference type="ARBA" id="ARBA00022692"/>
    </source>
</evidence>
<evidence type="ECO:0000256" key="1">
    <source>
        <dbReference type="ARBA" id="ARBA00004429"/>
    </source>
</evidence>
<evidence type="ECO:0000313" key="13">
    <source>
        <dbReference type="Proteomes" id="UP000484255"/>
    </source>
</evidence>
<reference evidence="11 13" key="1">
    <citation type="submission" date="2020-02" db="EMBL/GenBank/DDBJ databases">
        <title>Ideonella bacterium strain TBM-1.</title>
        <authorList>
            <person name="Chen W.-M."/>
        </authorList>
    </citation>
    <scope>NUCLEOTIDE SEQUENCE [LARGE SCALE GENOMIC DNA]</scope>
    <source>
        <strain evidence="11 13">TBM-1</strain>
    </source>
</reference>
<protein>
    <recommendedName>
        <fullName evidence="9">TRAP transporter small permease protein</fullName>
    </recommendedName>
</protein>
<comment type="function">
    <text evidence="9">Part of the tripartite ATP-independent periplasmic (TRAP) transport system.</text>
</comment>
<comment type="subunit">
    <text evidence="9">The complex comprises the extracytoplasmic solute receptor protein and the two transmembrane proteins.</text>
</comment>
<dbReference type="InterPro" id="IPR007387">
    <property type="entry name" value="TRAP_DctQ"/>
</dbReference>
<dbReference type="InterPro" id="IPR055348">
    <property type="entry name" value="DctQ"/>
</dbReference>
<feature type="domain" description="Tripartite ATP-independent periplasmic transporters DctQ component" evidence="10">
    <location>
        <begin position="23"/>
        <end position="60"/>
    </location>
</feature>
<evidence type="ECO:0000313" key="12">
    <source>
        <dbReference type="EMBL" id="NDY93634.1"/>
    </source>
</evidence>
<keyword evidence="6 9" id="KW-1133">Transmembrane helix</keyword>
<dbReference type="EMBL" id="JAAGOH010000041">
    <property type="protein sequence ID" value="NDY93634.1"/>
    <property type="molecule type" value="Genomic_DNA"/>
</dbReference>
<feature type="non-terminal residue" evidence="11">
    <location>
        <position position="60"/>
    </location>
</feature>
<dbReference type="EMBL" id="JAAGOH010000026">
    <property type="protein sequence ID" value="NDY93052.1"/>
    <property type="molecule type" value="Genomic_DNA"/>
</dbReference>
<keyword evidence="3" id="KW-1003">Cell membrane</keyword>
<dbReference type="GO" id="GO:0005886">
    <property type="term" value="C:plasma membrane"/>
    <property type="evidence" value="ECO:0007669"/>
    <property type="project" value="UniProtKB-SubCell"/>
</dbReference>
<comment type="similarity">
    <text evidence="8 9">Belongs to the TRAP transporter small permease family.</text>
</comment>
<name>A0A7C9PK62_9BURK</name>
<comment type="caution">
    <text evidence="9">Lacks conserved residue(s) required for the propagation of feature annotation.</text>
</comment>
<gene>
    <name evidence="11" type="ORF">G3A44_17810</name>
    <name evidence="12" type="ORF">G3A44_20805</name>
</gene>
<keyword evidence="5 9" id="KW-0812">Transmembrane</keyword>